<evidence type="ECO:0000313" key="2">
    <source>
        <dbReference type="EMBL" id="VEJ29914.1"/>
    </source>
</evidence>
<dbReference type="AlphaFoldDB" id="A0A3S5F7J7"/>
<feature type="transmembrane region" description="Helical" evidence="1">
    <location>
        <begin position="45"/>
        <end position="63"/>
    </location>
</feature>
<gene>
    <name evidence="2" type="ORF">NCTC10918_01186</name>
</gene>
<dbReference type="EMBL" id="LR134521">
    <property type="protein sequence ID" value="VEJ29914.1"/>
    <property type="molecule type" value="Genomic_DNA"/>
</dbReference>
<reference evidence="2 3" key="1">
    <citation type="submission" date="2018-12" db="EMBL/GenBank/DDBJ databases">
        <authorList>
            <consortium name="Pathogen Informatics"/>
        </authorList>
    </citation>
    <scope>NUCLEOTIDE SEQUENCE [LARGE SCALE GENOMIC DNA]</scope>
    <source>
        <strain evidence="2 3">NCTC10918</strain>
    </source>
</reference>
<feature type="transmembrane region" description="Helical" evidence="1">
    <location>
        <begin position="69"/>
        <end position="90"/>
    </location>
</feature>
<accession>A0A3S5F7J7</accession>
<evidence type="ECO:0000313" key="3">
    <source>
        <dbReference type="Proteomes" id="UP000270988"/>
    </source>
</evidence>
<dbReference type="RefSeq" id="WP_246822572.1">
    <property type="nucleotide sequence ID" value="NZ_CAUUYL010000037.1"/>
</dbReference>
<feature type="transmembrane region" description="Helical" evidence="1">
    <location>
        <begin position="6"/>
        <end position="24"/>
    </location>
</feature>
<protein>
    <submittedName>
        <fullName evidence="2">Uncharacterized protein</fullName>
    </submittedName>
</protein>
<keyword evidence="1" id="KW-0472">Membrane</keyword>
<sequence length="223" mass="25827">MSRTTMIIIITVAIAILYLTYDAVRRSREKKLPYVFKRKYHQFEGWLNVTALGLTIDALIIPWDMAWTGTWNTILFGGTALLSANFLYAYEMEYFSIHSDGTIKYHTRTGKIITTHFNCINKYSYSPWGKNFRGGEDISFPDIFHLRTRDNKTAAKFSIKATKEYSIAAHVIFRQEKGRWAHIHSSEDQAQIEEILHDKKAIIQYLTENPQGTDLADDSAHYM</sequence>
<keyword evidence="1" id="KW-0812">Transmembrane</keyword>
<dbReference type="Proteomes" id="UP000270988">
    <property type="component" value="Chromosome"/>
</dbReference>
<evidence type="ECO:0000256" key="1">
    <source>
        <dbReference type="SAM" id="Phobius"/>
    </source>
</evidence>
<name>A0A3S5F7J7_9MICC</name>
<proteinExistence type="predicted"/>
<keyword evidence="1" id="KW-1133">Transmembrane helix</keyword>
<organism evidence="2 3">
    <name type="scientific">Rothia dentocariosa</name>
    <dbReference type="NCBI Taxonomy" id="2047"/>
    <lineage>
        <taxon>Bacteria</taxon>
        <taxon>Bacillati</taxon>
        <taxon>Actinomycetota</taxon>
        <taxon>Actinomycetes</taxon>
        <taxon>Micrococcales</taxon>
        <taxon>Micrococcaceae</taxon>
        <taxon>Rothia</taxon>
    </lineage>
</organism>